<dbReference type="PANTHER" id="PTHR43434:SF1">
    <property type="entry name" value="PHOSPHOGLYCOLATE PHOSPHATASE"/>
    <property type="match status" value="1"/>
</dbReference>
<accession>A0A7X9LCI9</accession>
<dbReference type="GO" id="GO:0008967">
    <property type="term" value="F:phosphoglycolate phosphatase activity"/>
    <property type="evidence" value="ECO:0007669"/>
    <property type="project" value="TreeGrafter"/>
</dbReference>
<evidence type="ECO:0000313" key="2">
    <source>
        <dbReference type="Proteomes" id="UP000532121"/>
    </source>
</evidence>
<dbReference type="InterPro" id="IPR023198">
    <property type="entry name" value="PGP-like_dom2"/>
</dbReference>
<dbReference type="Gene3D" id="3.40.50.1000">
    <property type="entry name" value="HAD superfamily/HAD-like"/>
    <property type="match status" value="1"/>
</dbReference>
<dbReference type="InterPro" id="IPR041492">
    <property type="entry name" value="HAD_2"/>
</dbReference>
<reference evidence="1 2" key="1">
    <citation type="submission" date="2020-04" db="EMBL/GenBank/DDBJ databases">
        <title>MicrobeNet Type strains.</title>
        <authorList>
            <person name="Nicholson A.C."/>
        </authorList>
    </citation>
    <scope>NUCLEOTIDE SEQUENCE [LARGE SCALE GENOMIC DNA]</scope>
    <source>
        <strain evidence="1 2">DSM 22768</strain>
    </source>
</reference>
<dbReference type="PRINTS" id="PR00413">
    <property type="entry name" value="HADHALOGNASE"/>
</dbReference>
<dbReference type="NCBIfam" id="TIGR01509">
    <property type="entry name" value="HAD-SF-IA-v3"/>
    <property type="match status" value="1"/>
</dbReference>
<proteinExistence type="predicted"/>
<organism evidence="1 2">
    <name type="scientific">Streptococcus ratti</name>
    <dbReference type="NCBI Taxonomy" id="1341"/>
    <lineage>
        <taxon>Bacteria</taxon>
        <taxon>Bacillati</taxon>
        <taxon>Bacillota</taxon>
        <taxon>Bacilli</taxon>
        <taxon>Lactobacillales</taxon>
        <taxon>Streptococcaceae</taxon>
        <taxon>Streptococcus</taxon>
    </lineage>
</organism>
<dbReference type="EMBL" id="JABASA010000005">
    <property type="protein sequence ID" value="NMD48723.1"/>
    <property type="molecule type" value="Genomic_DNA"/>
</dbReference>
<dbReference type="PANTHER" id="PTHR43434">
    <property type="entry name" value="PHOSPHOGLYCOLATE PHOSPHATASE"/>
    <property type="match status" value="1"/>
</dbReference>
<sequence>MIKLIVFDMDGVIVDTEYLDFQLQQAYIKEIAKEPSKLTHEDFSQLVGRSGKDLLTRIKKLSQLDLADEVIEQGLQRIEAQKYRKESYLPLFRKDIFAVLEYAKANHITLGLASSTQKKYILEILTNCGIKDYFAAIVSGEDFEASKPDPAIYLSVLKRLGIPSEQALAVEDSPSGIAAAKKAGMQTVAYEEKRMNIDQSQADYVAKDMLDILEYIKSL</sequence>
<dbReference type="InterPro" id="IPR036412">
    <property type="entry name" value="HAD-like_sf"/>
</dbReference>
<dbReference type="SUPFAM" id="SSF56784">
    <property type="entry name" value="HAD-like"/>
    <property type="match status" value="1"/>
</dbReference>
<name>A0A7X9LCI9_STRRT</name>
<dbReference type="SFLD" id="SFLDS00003">
    <property type="entry name" value="Haloacid_Dehalogenase"/>
    <property type="match status" value="1"/>
</dbReference>
<dbReference type="SFLD" id="SFLDG01135">
    <property type="entry name" value="C1.5.6:_HAD__Beta-PGM__Phospha"/>
    <property type="match status" value="1"/>
</dbReference>
<keyword evidence="1" id="KW-0378">Hydrolase</keyword>
<evidence type="ECO:0000313" key="1">
    <source>
        <dbReference type="EMBL" id="NMD48723.1"/>
    </source>
</evidence>
<dbReference type="NCBIfam" id="TIGR01549">
    <property type="entry name" value="HAD-SF-IA-v1"/>
    <property type="match status" value="1"/>
</dbReference>
<dbReference type="GO" id="GO:0006281">
    <property type="term" value="P:DNA repair"/>
    <property type="evidence" value="ECO:0007669"/>
    <property type="project" value="TreeGrafter"/>
</dbReference>
<dbReference type="InterPro" id="IPR050155">
    <property type="entry name" value="HAD-like_hydrolase_sf"/>
</dbReference>
<dbReference type="Pfam" id="PF13419">
    <property type="entry name" value="HAD_2"/>
    <property type="match status" value="1"/>
</dbReference>
<dbReference type="Proteomes" id="UP000532121">
    <property type="component" value="Unassembled WGS sequence"/>
</dbReference>
<gene>
    <name evidence="1" type="ORF">HHO37_03300</name>
</gene>
<dbReference type="InterPro" id="IPR006439">
    <property type="entry name" value="HAD-SF_hydro_IA"/>
</dbReference>
<comment type="caution">
    <text evidence="1">The sequence shown here is derived from an EMBL/GenBank/DDBJ whole genome shotgun (WGS) entry which is preliminary data.</text>
</comment>
<dbReference type="InterPro" id="IPR023214">
    <property type="entry name" value="HAD_sf"/>
</dbReference>
<dbReference type="Gene3D" id="1.10.150.240">
    <property type="entry name" value="Putative phosphatase, domain 2"/>
    <property type="match status" value="1"/>
</dbReference>
<dbReference type="AlphaFoldDB" id="A0A7X9LCI9"/>
<protein>
    <submittedName>
        <fullName evidence="1">HAD-IA family hydrolase</fullName>
    </submittedName>
</protein>
<dbReference type="GO" id="GO:0005829">
    <property type="term" value="C:cytosol"/>
    <property type="evidence" value="ECO:0007669"/>
    <property type="project" value="TreeGrafter"/>
</dbReference>
<dbReference type="RefSeq" id="WP_193523177.1">
    <property type="nucleotide sequence ID" value="NZ_JABASA010000005.1"/>
</dbReference>
<dbReference type="SFLD" id="SFLDG01129">
    <property type="entry name" value="C1.5:_HAD__Beta-PGM__Phosphata"/>
    <property type="match status" value="1"/>
</dbReference>